<dbReference type="AlphaFoldDB" id="A0A1U7IIX7"/>
<dbReference type="SUPFAM" id="SSF56655">
    <property type="entry name" value="Carbohydrate phosphatase"/>
    <property type="match status" value="1"/>
</dbReference>
<proteinExistence type="predicted"/>
<dbReference type="RefSeq" id="WP_073594231.1">
    <property type="nucleotide sequence ID" value="NZ_MRCE01000013.1"/>
</dbReference>
<dbReference type="PANTHER" id="PTHR20854:SF4">
    <property type="entry name" value="INOSITOL-1-MONOPHOSPHATASE-RELATED"/>
    <property type="match status" value="1"/>
</dbReference>
<comment type="cofactor">
    <cofactor evidence="4">
        <name>Mg(2+)</name>
        <dbReference type="ChEBI" id="CHEBI:18420"/>
    </cofactor>
</comment>
<evidence type="ECO:0000256" key="1">
    <source>
        <dbReference type="ARBA" id="ARBA00022723"/>
    </source>
</evidence>
<gene>
    <name evidence="5" type="ORF">NIES2119_14630</name>
</gene>
<dbReference type="PROSITE" id="PS00629">
    <property type="entry name" value="IMP_1"/>
    <property type="match status" value="1"/>
</dbReference>
<keyword evidence="3 4" id="KW-0460">Magnesium</keyword>
<evidence type="ECO:0000313" key="6">
    <source>
        <dbReference type="Proteomes" id="UP000185860"/>
    </source>
</evidence>
<dbReference type="OrthoDB" id="9772456at2"/>
<dbReference type="CDD" id="cd01643">
    <property type="entry name" value="Bacterial_IMPase_like_2"/>
    <property type="match status" value="1"/>
</dbReference>
<dbReference type="Gene3D" id="3.30.540.10">
    <property type="entry name" value="Fructose-1,6-Bisphosphatase, subunit A, domain 1"/>
    <property type="match status" value="1"/>
</dbReference>
<name>A0A1U7IIX7_9CYAN</name>
<evidence type="ECO:0000256" key="4">
    <source>
        <dbReference type="PIRSR" id="PIRSR600760-2"/>
    </source>
</evidence>
<dbReference type="STRING" id="454136.NIES2119_14630"/>
<feature type="binding site" evidence="4">
    <location>
        <position position="209"/>
    </location>
    <ligand>
        <name>Mg(2+)</name>
        <dbReference type="ChEBI" id="CHEBI:18420"/>
        <label>1</label>
        <note>catalytic</note>
    </ligand>
</feature>
<keyword evidence="1 4" id="KW-0479">Metal-binding</keyword>
<dbReference type="Gene3D" id="3.40.190.80">
    <property type="match status" value="1"/>
</dbReference>
<feature type="binding site" evidence="4">
    <location>
        <position position="87"/>
    </location>
    <ligand>
        <name>Mg(2+)</name>
        <dbReference type="ChEBI" id="CHEBI:18420"/>
        <label>1</label>
        <note>catalytic</note>
    </ligand>
</feature>
<dbReference type="GO" id="GO:0007165">
    <property type="term" value="P:signal transduction"/>
    <property type="evidence" value="ECO:0007669"/>
    <property type="project" value="TreeGrafter"/>
</dbReference>
<dbReference type="GO" id="GO:0046872">
    <property type="term" value="F:metal ion binding"/>
    <property type="evidence" value="ECO:0007669"/>
    <property type="project" value="UniProtKB-KW"/>
</dbReference>
<feature type="binding site" evidence="4">
    <location>
        <position position="86"/>
    </location>
    <ligand>
        <name>Mg(2+)</name>
        <dbReference type="ChEBI" id="CHEBI:18420"/>
        <label>1</label>
        <note>catalytic</note>
    </ligand>
</feature>
<reference evidence="5 6" key="1">
    <citation type="submission" date="2016-11" db="EMBL/GenBank/DDBJ databases">
        <title>Draft Genome Sequences of Nine Cyanobacterial Strains from Diverse Habitats.</title>
        <authorList>
            <person name="Zhu T."/>
            <person name="Hou S."/>
            <person name="Lu X."/>
            <person name="Hess W.R."/>
        </authorList>
    </citation>
    <scope>NUCLEOTIDE SEQUENCE [LARGE SCALE GENOMIC DNA]</scope>
    <source>
        <strain evidence="5 6">IAM M-71</strain>
    </source>
</reference>
<feature type="binding site" evidence="4">
    <location>
        <position position="68"/>
    </location>
    <ligand>
        <name>Mg(2+)</name>
        <dbReference type="ChEBI" id="CHEBI:18420"/>
        <label>1</label>
        <note>catalytic</note>
    </ligand>
</feature>
<accession>A0A1U7IIX7</accession>
<feature type="binding site" evidence="4">
    <location>
        <position position="84"/>
    </location>
    <ligand>
        <name>Mg(2+)</name>
        <dbReference type="ChEBI" id="CHEBI:18420"/>
        <label>1</label>
        <note>catalytic</note>
    </ligand>
</feature>
<organism evidence="5 6">
    <name type="scientific">[Phormidium ambiguum] IAM M-71</name>
    <dbReference type="NCBI Taxonomy" id="454136"/>
    <lineage>
        <taxon>Bacteria</taxon>
        <taxon>Bacillati</taxon>
        <taxon>Cyanobacteriota</taxon>
        <taxon>Cyanophyceae</taxon>
        <taxon>Oscillatoriophycideae</taxon>
        <taxon>Aerosakkonematales</taxon>
        <taxon>Aerosakkonemataceae</taxon>
        <taxon>Floridanema</taxon>
    </lineage>
</organism>
<dbReference type="InterPro" id="IPR000760">
    <property type="entry name" value="Inositol_monophosphatase-like"/>
</dbReference>
<dbReference type="EMBL" id="MRCE01000013">
    <property type="protein sequence ID" value="OKH37053.1"/>
    <property type="molecule type" value="Genomic_DNA"/>
</dbReference>
<comment type="caution">
    <text evidence="5">The sequence shown here is derived from an EMBL/GenBank/DDBJ whole genome shotgun (WGS) entry which is preliminary data.</text>
</comment>
<dbReference type="Pfam" id="PF00459">
    <property type="entry name" value="Inositol_P"/>
    <property type="match status" value="1"/>
</dbReference>
<evidence type="ECO:0000256" key="2">
    <source>
        <dbReference type="ARBA" id="ARBA00022801"/>
    </source>
</evidence>
<dbReference type="InterPro" id="IPR020583">
    <property type="entry name" value="Inositol_monoP_metal-BS"/>
</dbReference>
<evidence type="ECO:0000256" key="3">
    <source>
        <dbReference type="ARBA" id="ARBA00022842"/>
    </source>
</evidence>
<sequence length="270" mass="29741">MADFWTEIYNFAQSTTTRIGTKLLADYGQLQPDFKADGSLVTQADKWADAEIQNAISDLFPSHDVLTEEGSHIFSGAEWCWVIDPIDGTTNFTRGIPIWGISLGLLYQGMPIFGYVHFPNINQSFHGYWYGDSQSNKSNGAFLNNIPIQTSKDAPSKSHFFNMCARSTAILQNPIPCKLRMLGVTTYDFLSVANGAALAGVETTPKVWDLAGIWPIVQAAGGVFVTLGETAPFPLQEGEDYGDRSYPTLVVSRPELIPTFKPLVEFLGKK</sequence>
<evidence type="ECO:0000313" key="5">
    <source>
        <dbReference type="EMBL" id="OKH37053.1"/>
    </source>
</evidence>
<dbReference type="PANTHER" id="PTHR20854">
    <property type="entry name" value="INOSITOL MONOPHOSPHATASE"/>
    <property type="match status" value="1"/>
</dbReference>
<protein>
    <submittedName>
        <fullName evidence="5">Inositol monophosphatase</fullName>
    </submittedName>
</protein>
<dbReference type="GO" id="GO:0008934">
    <property type="term" value="F:inositol monophosphate 1-phosphatase activity"/>
    <property type="evidence" value="ECO:0007669"/>
    <property type="project" value="TreeGrafter"/>
</dbReference>
<dbReference type="GO" id="GO:0006020">
    <property type="term" value="P:inositol metabolic process"/>
    <property type="evidence" value="ECO:0007669"/>
    <property type="project" value="TreeGrafter"/>
</dbReference>
<dbReference type="PRINTS" id="PR00377">
    <property type="entry name" value="IMPHPHTASES"/>
</dbReference>
<keyword evidence="2" id="KW-0378">Hydrolase</keyword>
<dbReference type="Proteomes" id="UP000185860">
    <property type="component" value="Unassembled WGS sequence"/>
</dbReference>